<gene>
    <name evidence="1" type="ORF">FEM48_Zijuj08G0157800</name>
</gene>
<dbReference type="AlphaFoldDB" id="A0A978UZZ7"/>
<name>A0A978UZZ7_ZIZJJ</name>
<reference evidence="1" key="1">
    <citation type="journal article" date="2021" name="Front. Plant Sci.">
        <title>Chromosome-Scale Genome Assembly for Chinese Sour Jujube and Insights Into Its Genome Evolution and Domestication Signature.</title>
        <authorList>
            <person name="Shen L.-Y."/>
            <person name="Luo H."/>
            <person name="Wang X.-L."/>
            <person name="Wang X.-M."/>
            <person name="Qiu X.-J."/>
            <person name="Liu H."/>
            <person name="Zhou S.-S."/>
            <person name="Jia K.-H."/>
            <person name="Nie S."/>
            <person name="Bao Y.-T."/>
            <person name="Zhang R.-G."/>
            <person name="Yun Q.-Z."/>
            <person name="Chai Y.-H."/>
            <person name="Lu J.-Y."/>
            <person name="Li Y."/>
            <person name="Zhao S.-W."/>
            <person name="Mao J.-F."/>
            <person name="Jia S.-G."/>
            <person name="Mao Y.-M."/>
        </authorList>
    </citation>
    <scope>NUCLEOTIDE SEQUENCE</scope>
    <source>
        <strain evidence="1">AT0</strain>
        <tissue evidence="1">Leaf</tissue>
    </source>
</reference>
<protein>
    <submittedName>
        <fullName evidence="1">Uncharacterized protein</fullName>
    </submittedName>
</protein>
<sequence length="156" mass="17601">MIGAGDGDGDDSCLHQNIAHLPFCGTCGYELNLNSDNRNTPTISSNYHKLIKRGTISFFCIDESRFKQTEKRQCRPYFTSKSSWGLFRRRTKLLCRKCGNHIGNSYKVNTSSSSLTLGKLYSITWDGISDCRIYDIKIRALQPSVSEKLSVSAKCR</sequence>
<proteinExistence type="predicted"/>
<evidence type="ECO:0000313" key="2">
    <source>
        <dbReference type="Proteomes" id="UP000813462"/>
    </source>
</evidence>
<dbReference type="InterPro" id="IPR045282">
    <property type="entry name" value="At4g08330-like"/>
</dbReference>
<accession>A0A978UZZ7</accession>
<dbReference type="Proteomes" id="UP000813462">
    <property type="component" value="Unassembled WGS sequence"/>
</dbReference>
<dbReference type="EMBL" id="JAEACU010000008">
    <property type="protein sequence ID" value="KAH7520563.1"/>
    <property type="molecule type" value="Genomic_DNA"/>
</dbReference>
<dbReference type="Pfam" id="PF24046">
    <property type="entry name" value="At4g08330"/>
    <property type="match status" value="1"/>
</dbReference>
<organism evidence="1 2">
    <name type="scientific">Ziziphus jujuba var. spinosa</name>
    <dbReference type="NCBI Taxonomy" id="714518"/>
    <lineage>
        <taxon>Eukaryota</taxon>
        <taxon>Viridiplantae</taxon>
        <taxon>Streptophyta</taxon>
        <taxon>Embryophyta</taxon>
        <taxon>Tracheophyta</taxon>
        <taxon>Spermatophyta</taxon>
        <taxon>Magnoliopsida</taxon>
        <taxon>eudicotyledons</taxon>
        <taxon>Gunneridae</taxon>
        <taxon>Pentapetalae</taxon>
        <taxon>rosids</taxon>
        <taxon>fabids</taxon>
        <taxon>Rosales</taxon>
        <taxon>Rhamnaceae</taxon>
        <taxon>Paliureae</taxon>
        <taxon>Ziziphus</taxon>
    </lineage>
</organism>
<dbReference type="PANTHER" id="PTHR33674:SF10">
    <property type="entry name" value="YIPPEE DOMAIN-CONTAINING PROTEIN"/>
    <property type="match status" value="1"/>
</dbReference>
<dbReference type="PANTHER" id="PTHR33674">
    <property type="entry name" value="METHIONINE-S-OXIDE REDUCTASE"/>
    <property type="match status" value="1"/>
</dbReference>
<evidence type="ECO:0000313" key="1">
    <source>
        <dbReference type="EMBL" id="KAH7520563.1"/>
    </source>
</evidence>
<comment type="caution">
    <text evidence="1">The sequence shown here is derived from an EMBL/GenBank/DDBJ whole genome shotgun (WGS) entry which is preliminary data.</text>
</comment>